<proteinExistence type="predicted"/>
<protein>
    <recommendedName>
        <fullName evidence="3">Tetratricopeptide repeat protein</fullName>
    </recommendedName>
</protein>
<evidence type="ECO:0000313" key="2">
    <source>
        <dbReference type="Proteomes" id="UP001595833"/>
    </source>
</evidence>
<organism evidence="1 2">
    <name type="scientific">Saccharothrix xinjiangensis</name>
    <dbReference type="NCBI Taxonomy" id="204798"/>
    <lineage>
        <taxon>Bacteria</taxon>
        <taxon>Bacillati</taxon>
        <taxon>Actinomycetota</taxon>
        <taxon>Actinomycetes</taxon>
        <taxon>Pseudonocardiales</taxon>
        <taxon>Pseudonocardiaceae</taxon>
        <taxon>Saccharothrix</taxon>
    </lineage>
</organism>
<evidence type="ECO:0008006" key="3">
    <source>
        <dbReference type="Google" id="ProtNLM"/>
    </source>
</evidence>
<dbReference type="EMBL" id="JBHSJB010000042">
    <property type="protein sequence ID" value="MFC5059558.1"/>
    <property type="molecule type" value="Genomic_DNA"/>
</dbReference>
<sequence>MTDIGAALALAAGGDADGARTRLHDLWDRIGPVGDPLHRCTLAHHMADLHDDPARALVWDVRALDAAAALTDERVRRHHDGLGVAGFHPSLHLNLADDFRRLGSFEAASDHIAAARRHEHALADDGYGTLIRRVIDEVAEAIDRRSTEKRASAPG</sequence>
<evidence type="ECO:0000313" key="1">
    <source>
        <dbReference type="EMBL" id="MFC5059558.1"/>
    </source>
</evidence>
<gene>
    <name evidence="1" type="ORF">ACFPFM_38075</name>
</gene>
<reference evidence="2" key="1">
    <citation type="journal article" date="2019" name="Int. J. Syst. Evol. Microbiol.">
        <title>The Global Catalogue of Microorganisms (GCM) 10K type strain sequencing project: providing services to taxonomists for standard genome sequencing and annotation.</title>
        <authorList>
            <consortium name="The Broad Institute Genomics Platform"/>
            <consortium name="The Broad Institute Genome Sequencing Center for Infectious Disease"/>
            <person name="Wu L."/>
            <person name="Ma J."/>
        </authorList>
    </citation>
    <scope>NUCLEOTIDE SEQUENCE [LARGE SCALE GENOMIC DNA]</scope>
    <source>
        <strain evidence="2">KCTC 12848</strain>
    </source>
</reference>
<comment type="caution">
    <text evidence="1">The sequence shown here is derived from an EMBL/GenBank/DDBJ whole genome shotgun (WGS) entry which is preliminary data.</text>
</comment>
<name>A0ABV9YA07_9PSEU</name>
<dbReference type="Proteomes" id="UP001595833">
    <property type="component" value="Unassembled WGS sequence"/>
</dbReference>
<dbReference type="RefSeq" id="WP_344035521.1">
    <property type="nucleotide sequence ID" value="NZ_BAAAKE010000003.1"/>
</dbReference>
<accession>A0ABV9YA07</accession>
<keyword evidence="2" id="KW-1185">Reference proteome</keyword>